<keyword evidence="5" id="KW-1185">Reference proteome</keyword>
<dbReference type="GO" id="GO:0030313">
    <property type="term" value="C:cell envelope"/>
    <property type="evidence" value="ECO:0007669"/>
    <property type="project" value="TreeGrafter"/>
</dbReference>
<keyword evidence="2" id="KW-0813">Transport</keyword>
<organism evidence="4 5">
    <name type="scientific">Imtechella halotolerans K1</name>
    <dbReference type="NCBI Taxonomy" id="946077"/>
    <lineage>
        <taxon>Bacteria</taxon>
        <taxon>Pseudomonadati</taxon>
        <taxon>Bacteroidota</taxon>
        <taxon>Flavobacteriia</taxon>
        <taxon>Flavobacteriales</taxon>
        <taxon>Flavobacteriaceae</taxon>
        <taxon>Imtechella</taxon>
    </lineage>
</organism>
<dbReference type="OrthoDB" id="9814657at2"/>
<dbReference type="Proteomes" id="UP000005938">
    <property type="component" value="Unassembled WGS sequence"/>
</dbReference>
<dbReference type="GO" id="GO:0022857">
    <property type="term" value="F:transmembrane transporter activity"/>
    <property type="evidence" value="ECO:0007669"/>
    <property type="project" value="InterPro"/>
</dbReference>
<dbReference type="SUPFAM" id="SSF111369">
    <property type="entry name" value="HlyD-like secretion proteins"/>
    <property type="match status" value="1"/>
</dbReference>
<evidence type="ECO:0000259" key="3">
    <source>
        <dbReference type="Pfam" id="PF25954"/>
    </source>
</evidence>
<accession>I0WJR7</accession>
<evidence type="ECO:0000313" key="4">
    <source>
        <dbReference type="EMBL" id="EID76633.1"/>
    </source>
</evidence>
<comment type="similarity">
    <text evidence="1">Belongs to the membrane fusion protein (MFP) (TC 8.A.1) family.</text>
</comment>
<dbReference type="GO" id="GO:0060003">
    <property type="term" value="P:copper ion export"/>
    <property type="evidence" value="ECO:0007669"/>
    <property type="project" value="TreeGrafter"/>
</dbReference>
<dbReference type="PANTHER" id="PTHR30097:SF4">
    <property type="entry name" value="SLR6042 PROTEIN"/>
    <property type="match status" value="1"/>
</dbReference>
<dbReference type="InterPro" id="IPR051909">
    <property type="entry name" value="MFP_Cation_Efflux"/>
</dbReference>
<protein>
    <submittedName>
        <fullName evidence="4">Cation efflux system protein</fullName>
    </submittedName>
</protein>
<dbReference type="AlphaFoldDB" id="I0WJR7"/>
<dbReference type="Pfam" id="PF25954">
    <property type="entry name" value="Beta-barrel_RND_2"/>
    <property type="match status" value="1"/>
</dbReference>
<sequence>MNKKFYYICLSFFILACGQTKKEVVSEEVTSAEETLIIVSNDQFSLGQMEVGTLQEAIFPKKIAANGYLDVPPQNRASIRTFMGGYIKNSPLLVGDKVRKGQMVVTLENTEFVTLQQEYMEITEELTFLKSEFERQRALIAENITSQKNFLKAESDYKKAIALQQGLSKKLELLSINPSTVAQGNFTSLISLRSPIEGNVTSVSVSNGTYVSPSDEIMELMDVSHMHVELQVFEKDILQLKKGQHISFRVPEAGNEMYDADVYLVGTSVDGKTRTITIHGHLREEDKVHFAAGMFVEAEVFISERKALALPASAVIDVDGIHWVLVQKEQSSKGYSFEKMEVQVGERTENWVEITSSIPEGTIFLRVGANEMISGDDTGGHDH</sequence>
<evidence type="ECO:0000256" key="1">
    <source>
        <dbReference type="ARBA" id="ARBA00009477"/>
    </source>
</evidence>
<reference evidence="4 5" key="1">
    <citation type="journal article" date="2012" name="J. Bacteriol.">
        <title>Genome Sequence of the Halotolerant Bacterium Imtechella halotolerans K1T.</title>
        <authorList>
            <person name="Kumar S."/>
            <person name="Vikram S."/>
            <person name="Subramanian S."/>
            <person name="Raghava G.P."/>
            <person name="Pinnaka A.K."/>
        </authorList>
    </citation>
    <scope>NUCLEOTIDE SEQUENCE [LARGE SCALE GENOMIC DNA]</scope>
    <source>
        <strain evidence="4 5">K1</strain>
    </source>
</reference>
<evidence type="ECO:0000256" key="2">
    <source>
        <dbReference type="ARBA" id="ARBA00022448"/>
    </source>
</evidence>
<name>I0WJR7_9FLAO</name>
<dbReference type="Gene3D" id="1.10.287.470">
    <property type="entry name" value="Helix hairpin bin"/>
    <property type="match status" value="1"/>
</dbReference>
<dbReference type="Gene3D" id="2.40.30.170">
    <property type="match status" value="1"/>
</dbReference>
<dbReference type="RefSeq" id="WP_008236630.1">
    <property type="nucleotide sequence ID" value="NZ_AJJU01000002.1"/>
</dbReference>
<dbReference type="InterPro" id="IPR058792">
    <property type="entry name" value="Beta-barrel_RND_2"/>
</dbReference>
<dbReference type="Gene3D" id="2.40.50.100">
    <property type="match status" value="1"/>
</dbReference>
<comment type="caution">
    <text evidence="4">The sequence shown here is derived from an EMBL/GenBank/DDBJ whole genome shotgun (WGS) entry which is preliminary data.</text>
</comment>
<dbReference type="EMBL" id="AJJU01000002">
    <property type="protein sequence ID" value="EID76633.1"/>
    <property type="molecule type" value="Genomic_DNA"/>
</dbReference>
<dbReference type="GO" id="GO:0016020">
    <property type="term" value="C:membrane"/>
    <property type="evidence" value="ECO:0007669"/>
    <property type="project" value="InterPro"/>
</dbReference>
<dbReference type="InterPro" id="IPR006143">
    <property type="entry name" value="RND_pump_MFP"/>
</dbReference>
<dbReference type="eggNOG" id="COG0845">
    <property type="taxonomic scope" value="Bacteria"/>
</dbReference>
<dbReference type="NCBIfam" id="TIGR01730">
    <property type="entry name" value="RND_mfp"/>
    <property type="match status" value="1"/>
</dbReference>
<dbReference type="Gene3D" id="2.40.420.20">
    <property type="match status" value="1"/>
</dbReference>
<dbReference type="STRING" id="946077.W5A_01380"/>
<feature type="domain" description="CusB-like beta-barrel" evidence="3">
    <location>
        <begin position="228"/>
        <end position="299"/>
    </location>
</feature>
<dbReference type="PROSITE" id="PS51257">
    <property type="entry name" value="PROKAR_LIPOPROTEIN"/>
    <property type="match status" value="1"/>
</dbReference>
<evidence type="ECO:0000313" key="5">
    <source>
        <dbReference type="Proteomes" id="UP000005938"/>
    </source>
</evidence>
<gene>
    <name evidence="4" type="ORF">W5A_01380</name>
</gene>
<dbReference type="PATRIC" id="fig|946077.3.peg.282"/>
<proteinExistence type="inferred from homology"/>
<dbReference type="GO" id="GO:0015679">
    <property type="term" value="P:plasma membrane copper ion transport"/>
    <property type="evidence" value="ECO:0007669"/>
    <property type="project" value="TreeGrafter"/>
</dbReference>
<dbReference type="PANTHER" id="PTHR30097">
    <property type="entry name" value="CATION EFFLUX SYSTEM PROTEIN CUSB"/>
    <property type="match status" value="1"/>
</dbReference>